<evidence type="ECO:0008006" key="3">
    <source>
        <dbReference type="Google" id="ProtNLM"/>
    </source>
</evidence>
<evidence type="ECO:0000313" key="2">
    <source>
        <dbReference type="Proteomes" id="UP001589613"/>
    </source>
</evidence>
<dbReference type="RefSeq" id="WP_141337929.1">
    <property type="nucleotide sequence ID" value="NZ_JBHMAX010000024.1"/>
</dbReference>
<evidence type="ECO:0000313" key="1">
    <source>
        <dbReference type="EMBL" id="MFB9733175.1"/>
    </source>
</evidence>
<sequence length="224" mass="24530">MTGTSVPESATPTIDRLAALIPDELMDVPGHAFYSGEDGFAGRSRLYLLAENPGSDGTETVRQQLHNVKAGPSAYSAYATHTWKPAGRIDRSVLHLLRQLSLDPTTVPASCLIFARTRGESDIEGSFSRLADLCWPFHETVVSDLGADVVVCFGKKTGAYVRDRFEAHEHIDHIVERNNRGWTSHTHRGRDGLKVVSVTHPARVDWRSPAADVSPLVARALEGH</sequence>
<proteinExistence type="predicted"/>
<dbReference type="Proteomes" id="UP001589613">
    <property type="component" value="Unassembled WGS sequence"/>
</dbReference>
<name>A0ABV5V5S0_9MICO</name>
<comment type="caution">
    <text evidence="1">The sequence shown here is derived from an EMBL/GenBank/DDBJ whole genome shotgun (WGS) entry which is preliminary data.</text>
</comment>
<accession>A0ABV5V5S0</accession>
<keyword evidence="2" id="KW-1185">Reference proteome</keyword>
<gene>
    <name evidence="1" type="ORF">ACFFN0_14080</name>
</gene>
<protein>
    <recommendedName>
        <fullName evidence="3">Uracil DNA glycosylase superfamily protein</fullName>
    </recommendedName>
</protein>
<organism evidence="1 2">
    <name type="scientific">Ornithinimicrobium kibberense</name>
    <dbReference type="NCBI Taxonomy" id="282060"/>
    <lineage>
        <taxon>Bacteria</taxon>
        <taxon>Bacillati</taxon>
        <taxon>Actinomycetota</taxon>
        <taxon>Actinomycetes</taxon>
        <taxon>Micrococcales</taxon>
        <taxon>Ornithinimicrobiaceae</taxon>
        <taxon>Ornithinimicrobium</taxon>
    </lineage>
</organism>
<reference evidence="1 2" key="1">
    <citation type="submission" date="2024-09" db="EMBL/GenBank/DDBJ databases">
        <authorList>
            <person name="Sun Q."/>
            <person name="Mori K."/>
        </authorList>
    </citation>
    <scope>NUCLEOTIDE SEQUENCE [LARGE SCALE GENOMIC DNA]</scope>
    <source>
        <strain evidence="1 2">JCM 12763</strain>
    </source>
</reference>
<dbReference type="EMBL" id="JBHMAX010000024">
    <property type="protein sequence ID" value="MFB9733175.1"/>
    <property type="molecule type" value="Genomic_DNA"/>
</dbReference>